<gene>
    <name evidence="2" type="ORF">RHS01_00080</name>
</gene>
<evidence type="ECO:0000313" key="2">
    <source>
        <dbReference type="EMBL" id="KAF8760954.1"/>
    </source>
</evidence>
<sequence length="214" mass="23247">MPPRSKAHFSQAEKKELATQRCKKVPWAMHSTAGTNDTLPEATELASALTQQGIRLFAKEDGAKVLVDTDGSGAEGRGEGAGGDDKSDSEGKGKDKGSGKGPNVSKPGCKPAKGCKGCAAGSAGYLKAKEWLIVKGMQKYLLRSKTSWRKVARYYNCCVDKKCQRKWELIKNKYGQMVKKKKPTGNGKGSKIHNAILGIEICALPGRDWQYRQQ</sequence>
<dbReference type="Proteomes" id="UP000614334">
    <property type="component" value="Unassembled WGS sequence"/>
</dbReference>
<dbReference type="EMBL" id="JACYCF010000001">
    <property type="protein sequence ID" value="KAF8760954.1"/>
    <property type="molecule type" value="Genomic_DNA"/>
</dbReference>
<evidence type="ECO:0000313" key="3">
    <source>
        <dbReference type="Proteomes" id="UP000614334"/>
    </source>
</evidence>
<comment type="caution">
    <text evidence="2">The sequence shown here is derived from an EMBL/GenBank/DDBJ whole genome shotgun (WGS) entry which is preliminary data.</text>
</comment>
<evidence type="ECO:0008006" key="4">
    <source>
        <dbReference type="Google" id="ProtNLM"/>
    </source>
</evidence>
<feature type="region of interest" description="Disordered" evidence="1">
    <location>
        <begin position="1"/>
        <end position="39"/>
    </location>
</feature>
<feature type="region of interest" description="Disordered" evidence="1">
    <location>
        <begin position="67"/>
        <end position="112"/>
    </location>
</feature>
<feature type="compositionally biased region" description="Basic and acidic residues" evidence="1">
    <location>
        <begin position="83"/>
        <end position="98"/>
    </location>
</feature>
<accession>A0A8H7M8I9</accession>
<name>A0A8H7M8I9_9AGAM</name>
<protein>
    <recommendedName>
        <fullName evidence="4">Myb-like domain-containing protein</fullName>
    </recommendedName>
</protein>
<reference evidence="2" key="1">
    <citation type="submission" date="2020-09" db="EMBL/GenBank/DDBJ databases">
        <title>Comparative genome analyses of four rice-infecting Rhizoctonia solani isolates reveal extensive enrichment of homogalacturonan modification genes.</title>
        <authorList>
            <person name="Lee D.-Y."/>
            <person name="Jeon J."/>
            <person name="Kim K.-T."/>
            <person name="Cheong K."/>
            <person name="Song H."/>
            <person name="Choi G."/>
            <person name="Ko J."/>
            <person name="Opiyo S.O."/>
            <person name="Zuo S."/>
            <person name="Madhav S."/>
            <person name="Lee Y.-H."/>
            <person name="Wang G.-L."/>
        </authorList>
    </citation>
    <scope>NUCLEOTIDE SEQUENCE</scope>
    <source>
        <strain evidence="2">AG1-IA B2</strain>
    </source>
</reference>
<evidence type="ECO:0000256" key="1">
    <source>
        <dbReference type="SAM" id="MobiDB-lite"/>
    </source>
</evidence>
<proteinExistence type="predicted"/>
<organism evidence="2 3">
    <name type="scientific">Rhizoctonia solani</name>
    <dbReference type="NCBI Taxonomy" id="456999"/>
    <lineage>
        <taxon>Eukaryota</taxon>
        <taxon>Fungi</taxon>
        <taxon>Dikarya</taxon>
        <taxon>Basidiomycota</taxon>
        <taxon>Agaricomycotina</taxon>
        <taxon>Agaricomycetes</taxon>
        <taxon>Cantharellales</taxon>
        <taxon>Ceratobasidiaceae</taxon>
        <taxon>Rhizoctonia</taxon>
    </lineage>
</organism>
<dbReference type="AlphaFoldDB" id="A0A8H7M8I9"/>